<keyword evidence="2" id="KW-0413">Isomerase</keyword>
<evidence type="ECO:0000256" key="1">
    <source>
        <dbReference type="ARBA" id="ARBA00022801"/>
    </source>
</evidence>
<dbReference type="PANTHER" id="PTHR10357:SF210">
    <property type="entry name" value="MALTODEXTRIN GLUCOSIDASE"/>
    <property type="match status" value="1"/>
</dbReference>
<name>A0A1X1RE01_MYCFA</name>
<dbReference type="GO" id="GO:0005975">
    <property type="term" value="P:carbohydrate metabolic process"/>
    <property type="evidence" value="ECO:0007669"/>
    <property type="project" value="InterPro"/>
</dbReference>
<accession>A0A1X1RE01</accession>
<keyword evidence="1" id="KW-0378">Hydrolase</keyword>
<dbReference type="SMART" id="SM00642">
    <property type="entry name" value="Aamy"/>
    <property type="match status" value="1"/>
</dbReference>
<protein>
    <submittedName>
        <fullName evidence="4">Alpha-amylase</fullName>
    </submittedName>
</protein>
<dbReference type="SUPFAM" id="SSF51445">
    <property type="entry name" value="(Trans)glycosidases"/>
    <property type="match status" value="1"/>
</dbReference>
<dbReference type="AlphaFoldDB" id="A0A1X1RE01"/>
<reference evidence="4 5" key="1">
    <citation type="submission" date="2016-01" db="EMBL/GenBank/DDBJ databases">
        <title>The new phylogeny of the genus Mycobacterium.</title>
        <authorList>
            <person name="Tarcisio F."/>
            <person name="Conor M."/>
            <person name="Antonella G."/>
            <person name="Elisabetta G."/>
            <person name="Giulia F.S."/>
            <person name="Sara T."/>
            <person name="Anna F."/>
            <person name="Clotilde B."/>
            <person name="Roberto B."/>
            <person name="Veronica D.S."/>
            <person name="Fabio R."/>
            <person name="Monica P."/>
            <person name="Olivier J."/>
            <person name="Enrico T."/>
            <person name="Nicola S."/>
        </authorList>
    </citation>
    <scope>NUCLEOTIDE SEQUENCE [LARGE SCALE GENOMIC DNA]</scope>
    <source>
        <strain evidence="4 5">DSM 44179</strain>
    </source>
</reference>
<evidence type="ECO:0000256" key="2">
    <source>
        <dbReference type="ARBA" id="ARBA00023235"/>
    </source>
</evidence>
<dbReference type="GO" id="GO:0016798">
    <property type="term" value="F:hydrolase activity, acting on glycosyl bonds"/>
    <property type="evidence" value="ECO:0007669"/>
    <property type="project" value="UniProtKB-KW"/>
</dbReference>
<proteinExistence type="predicted"/>
<evidence type="ECO:0000313" key="4">
    <source>
        <dbReference type="EMBL" id="ORV03480.1"/>
    </source>
</evidence>
<dbReference type="GO" id="GO:0016853">
    <property type="term" value="F:isomerase activity"/>
    <property type="evidence" value="ECO:0007669"/>
    <property type="project" value="UniProtKB-KW"/>
</dbReference>
<keyword evidence="3" id="KW-0326">Glycosidase</keyword>
<dbReference type="PANTHER" id="PTHR10357">
    <property type="entry name" value="ALPHA-AMYLASE FAMILY MEMBER"/>
    <property type="match status" value="1"/>
</dbReference>
<dbReference type="STRING" id="1793.AWC04_10215"/>
<comment type="caution">
    <text evidence="4">The sequence shown here is derived from an EMBL/GenBank/DDBJ whole genome shotgun (WGS) entry which is preliminary data.</text>
</comment>
<dbReference type="Gene3D" id="3.20.20.80">
    <property type="entry name" value="Glycosidases"/>
    <property type="match status" value="1"/>
</dbReference>
<organism evidence="4 5">
    <name type="scientific">Mycolicibacterium fallax</name>
    <name type="common">Mycobacterium fallax</name>
    <dbReference type="NCBI Taxonomy" id="1793"/>
    <lineage>
        <taxon>Bacteria</taxon>
        <taxon>Bacillati</taxon>
        <taxon>Actinomycetota</taxon>
        <taxon>Actinomycetes</taxon>
        <taxon>Mycobacteriales</taxon>
        <taxon>Mycobacteriaceae</taxon>
        <taxon>Mycolicibacterium</taxon>
    </lineage>
</organism>
<dbReference type="RefSeq" id="WP_085095708.1">
    <property type="nucleotide sequence ID" value="NZ_AP022603.1"/>
</dbReference>
<keyword evidence="5" id="KW-1185">Reference proteome</keyword>
<sequence>MTEPDWVAHAIWWQVYPLGFVGAYPSEQPPGPAAHQLARVTAWLDHAQALGASGIALGPIFASRSHGYDTTDHFRIDPRLGTDDDLDALVAAARERGLRVLLDGVFNHVGTEFPRYRAAREGDAAARDWFLGGPDEFGTFEGHGDLITLNHANPAVADYVTEVMTHWLDRGVHGWRLDAAYAVPPRFWTAVLPRVRAAHPEAWIVGEVIHGDYAGLVSAAGFDAVTQYELWKAIWSSLNDGNFHELDWALRRHDEFLDSFVPQTFIGNHDVTRIASRLTEPEHVALALVLLLTVGGVPTIYAGDEFAFRGIKEDRFGGDDAVRPEFGAPPLPVDEAGRQMFALHQFLIGLRRRHPWLHTARTEALRLDNRRYLYRVHRGDDELFVALNIDDGPVGFGLPRPARILAGGGAPPPQVGTEFTVPAPGWLILEPA</sequence>
<dbReference type="Proteomes" id="UP000193484">
    <property type="component" value="Unassembled WGS sequence"/>
</dbReference>
<evidence type="ECO:0000313" key="5">
    <source>
        <dbReference type="Proteomes" id="UP000193484"/>
    </source>
</evidence>
<dbReference type="OrthoDB" id="9802433at2"/>
<gene>
    <name evidence="4" type="ORF">AWC04_10215</name>
</gene>
<dbReference type="Pfam" id="PF00128">
    <property type="entry name" value="Alpha-amylase"/>
    <property type="match status" value="1"/>
</dbReference>
<dbReference type="InterPro" id="IPR017853">
    <property type="entry name" value="GH"/>
</dbReference>
<dbReference type="InterPro" id="IPR006047">
    <property type="entry name" value="GH13_cat_dom"/>
</dbReference>
<dbReference type="CDD" id="cd11354">
    <property type="entry name" value="AmyAc_bac_CMD_like"/>
    <property type="match status" value="1"/>
</dbReference>
<dbReference type="EMBL" id="LQOJ01000037">
    <property type="protein sequence ID" value="ORV03480.1"/>
    <property type="molecule type" value="Genomic_DNA"/>
</dbReference>
<evidence type="ECO:0000256" key="3">
    <source>
        <dbReference type="ARBA" id="ARBA00023295"/>
    </source>
</evidence>